<reference evidence="1 2" key="1">
    <citation type="submission" date="2017-10" db="EMBL/GenBank/DDBJ databases">
        <title>Comparative genomics in systemic dimorphic fungi from Ajellomycetaceae.</title>
        <authorList>
            <person name="Munoz J.F."/>
            <person name="Mcewen J.G."/>
            <person name="Clay O.K."/>
            <person name="Cuomo C.A."/>
        </authorList>
    </citation>
    <scope>NUCLEOTIDE SEQUENCE [LARGE SCALE GENOMIC DNA]</scope>
    <source>
        <strain evidence="1 2">UAMH5409</strain>
    </source>
</reference>
<comment type="caution">
    <text evidence="1">The sequence shown here is derived from an EMBL/GenBank/DDBJ whole genome shotgun (WGS) entry which is preliminary data.</text>
</comment>
<dbReference type="InterPro" id="IPR011009">
    <property type="entry name" value="Kinase-like_dom_sf"/>
</dbReference>
<organism evidence="1 2">
    <name type="scientific">Helicocarpus griseus UAMH5409</name>
    <dbReference type="NCBI Taxonomy" id="1447875"/>
    <lineage>
        <taxon>Eukaryota</taxon>
        <taxon>Fungi</taxon>
        <taxon>Dikarya</taxon>
        <taxon>Ascomycota</taxon>
        <taxon>Pezizomycotina</taxon>
        <taxon>Eurotiomycetes</taxon>
        <taxon>Eurotiomycetidae</taxon>
        <taxon>Onygenales</taxon>
        <taxon>Ajellomycetaceae</taxon>
        <taxon>Helicocarpus</taxon>
    </lineage>
</organism>
<dbReference type="PANTHER" id="PTHR21310:SF37">
    <property type="entry name" value="AMINOGLYCOSIDE PHOSPHOTRANSFERASE DOMAIN-CONTAINING PROTEIN"/>
    <property type="match status" value="1"/>
</dbReference>
<protein>
    <recommendedName>
        <fullName evidence="3">Aminoglycoside phosphotransferase domain-containing protein</fullName>
    </recommendedName>
</protein>
<gene>
    <name evidence="1" type="ORF">AJ79_06725</name>
</gene>
<keyword evidence="2" id="KW-1185">Reference proteome</keyword>
<evidence type="ECO:0000313" key="2">
    <source>
        <dbReference type="Proteomes" id="UP000223968"/>
    </source>
</evidence>
<dbReference type="AlphaFoldDB" id="A0A2B7X9Y2"/>
<proteinExistence type="predicted"/>
<evidence type="ECO:0008006" key="3">
    <source>
        <dbReference type="Google" id="ProtNLM"/>
    </source>
</evidence>
<sequence>MLHFLAQQNDAIDSEADCHKKFIARCLFSKDVQRMQFSEGPFQLYCDDFRPSNVLVDIENVRIAAAIDWEYTYVAPVEFSHVAPWWLLLQAPEDWESDLAEFIARYMPRFHLFIDALRAAESDVISDGKLNDSQRLSLQMEKSLDNKLFWVCLAARYSSMFDDIYWTFIHEAYYGKLTSLNDRLQHLDQGEQSKLDAIYRIKMEQAEDGKLDTHYSLDDIMEL</sequence>
<dbReference type="STRING" id="1447875.A0A2B7X9Y2"/>
<name>A0A2B7X9Y2_9EURO</name>
<dbReference type="EMBL" id="PDNB01000123">
    <property type="protein sequence ID" value="PGH05709.1"/>
    <property type="molecule type" value="Genomic_DNA"/>
</dbReference>
<dbReference type="InterPro" id="IPR051678">
    <property type="entry name" value="AGP_Transferase"/>
</dbReference>
<dbReference type="PANTHER" id="PTHR21310">
    <property type="entry name" value="AMINOGLYCOSIDE PHOSPHOTRANSFERASE-RELATED-RELATED"/>
    <property type="match status" value="1"/>
</dbReference>
<evidence type="ECO:0000313" key="1">
    <source>
        <dbReference type="EMBL" id="PGH05709.1"/>
    </source>
</evidence>
<dbReference type="OrthoDB" id="4132742at2759"/>
<accession>A0A2B7X9Y2</accession>
<dbReference type="SUPFAM" id="SSF56112">
    <property type="entry name" value="Protein kinase-like (PK-like)"/>
    <property type="match status" value="1"/>
</dbReference>
<dbReference type="Proteomes" id="UP000223968">
    <property type="component" value="Unassembled WGS sequence"/>
</dbReference>